<proteinExistence type="inferred from homology"/>
<dbReference type="GeneID" id="91151653"/>
<organism evidence="3 4">
    <name type="scientific">Rhizobium binae</name>
    <dbReference type="NCBI Taxonomy" id="1138190"/>
    <lineage>
        <taxon>Bacteria</taxon>
        <taxon>Pseudomonadati</taxon>
        <taxon>Pseudomonadota</taxon>
        <taxon>Alphaproteobacteria</taxon>
        <taxon>Hyphomicrobiales</taxon>
        <taxon>Rhizobiaceae</taxon>
        <taxon>Rhizobium/Agrobacterium group</taxon>
        <taxon>Rhizobium</taxon>
    </lineage>
</organism>
<dbReference type="PANTHER" id="PTHR46268">
    <property type="entry name" value="STRESS RESPONSE PROTEIN NHAX"/>
    <property type="match status" value="1"/>
</dbReference>
<dbReference type="EMBL" id="JBEPMY010000006">
    <property type="protein sequence ID" value="MET3755508.1"/>
    <property type="molecule type" value="Genomic_DNA"/>
</dbReference>
<dbReference type="Pfam" id="PF00582">
    <property type="entry name" value="Usp"/>
    <property type="match status" value="2"/>
</dbReference>
<protein>
    <submittedName>
        <fullName evidence="3">Nucleotide-binding universal stress UspA family protein</fullName>
    </submittedName>
</protein>
<gene>
    <name evidence="3" type="ORF">ABID08_002879</name>
</gene>
<accession>A0ABV2MGB6</accession>
<reference evidence="3 4" key="1">
    <citation type="submission" date="2024-06" db="EMBL/GenBank/DDBJ databases">
        <title>Genomic Encyclopedia of Type Strains, Phase IV (KMG-IV): sequencing the most valuable type-strain genomes for metagenomic binning, comparative biology and taxonomic classification.</title>
        <authorList>
            <person name="Goeker M."/>
        </authorList>
    </citation>
    <scope>NUCLEOTIDE SEQUENCE [LARGE SCALE GENOMIC DNA]</scope>
    <source>
        <strain evidence="3 4">DSM 29288</strain>
    </source>
</reference>
<evidence type="ECO:0000256" key="1">
    <source>
        <dbReference type="ARBA" id="ARBA00008791"/>
    </source>
</evidence>
<feature type="domain" description="UspA" evidence="2">
    <location>
        <begin position="154"/>
        <end position="275"/>
    </location>
</feature>
<dbReference type="CDD" id="cd00293">
    <property type="entry name" value="USP-like"/>
    <property type="match status" value="1"/>
</dbReference>
<dbReference type="Gene3D" id="3.40.50.12370">
    <property type="match status" value="1"/>
</dbReference>
<comment type="caution">
    <text evidence="3">The sequence shown here is derived from an EMBL/GenBank/DDBJ whole genome shotgun (WGS) entry which is preliminary data.</text>
</comment>
<dbReference type="PANTHER" id="PTHR46268:SF15">
    <property type="entry name" value="UNIVERSAL STRESS PROTEIN HP_0031"/>
    <property type="match status" value="1"/>
</dbReference>
<dbReference type="InterPro" id="IPR006016">
    <property type="entry name" value="UspA"/>
</dbReference>
<evidence type="ECO:0000313" key="3">
    <source>
        <dbReference type="EMBL" id="MET3755508.1"/>
    </source>
</evidence>
<dbReference type="RefSeq" id="WP_168297831.1">
    <property type="nucleotide sequence ID" value="NZ_CP071606.1"/>
</dbReference>
<name>A0ABV2MGB6_9HYPH</name>
<dbReference type="SUPFAM" id="SSF52402">
    <property type="entry name" value="Adenine nucleotide alpha hydrolases-like"/>
    <property type="match status" value="2"/>
</dbReference>
<dbReference type="Proteomes" id="UP001549077">
    <property type="component" value="Unassembled WGS sequence"/>
</dbReference>
<comment type="similarity">
    <text evidence="1">Belongs to the universal stress protein A family.</text>
</comment>
<evidence type="ECO:0000313" key="4">
    <source>
        <dbReference type="Proteomes" id="UP001549077"/>
    </source>
</evidence>
<feature type="domain" description="UspA" evidence="2">
    <location>
        <begin position="4"/>
        <end position="121"/>
    </location>
</feature>
<sequence>MPFKTVLNIIGVNQSADDVRSAVELCRQAEAHLSVLVVSLISPPPFAGYGEIVLNSWLEERRSDIARLQEQAAAIGGLLERQGISFGVETLYVEVGWADTQIGERARYADLVVMGSHARSDAALGRYALEGALFQSPAPVFLMPAGHASTLQPRSVMIAWDSRDEAGRAIRSALELLVQADTVNIAIVDPQASTNANGEEPGADIATYLARQGVRAAVQVLAGGGRTVGEVLCRHARDIGAEMIVMGAYRHSRMRERIFGGVTRSMLENADRPLFLAH</sequence>
<evidence type="ECO:0000259" key="2">
    <source>
        <dbReference type="Pfam" id="PF00582"/>
    </source>
</evidence>
<keyword evidence="4" id="KW-1185">Reference proteome</keyword>